<evidence type="ECO:0000313" key="6">
    <source>
        <dbReference type="EMBL" id="GAE88771.1"/>
    </source>
</evidence>
<dbReference type="SUPFAM" id="SSF58014">
    <property type="entry name" value="Coiled-coil domain of nucleotide exchange factor GrpE"/>
    <property type="match status" value="1"/>
</dbReference>
<accession>W4V6F5</accession>
<gene>
    <name evidence="6" type="ORF">JCM21531_2244</name>
</gene>
<dbReference type="GO" id="GO:0051082">
    <property type="term" value="F:unfolded protein binding"/>
    <property type="evidence" value="ECO:0007669"/>
    <property type="project" value="TreeGrafter"/>
</dbReference>
<protein>
    <submittedName>
        <fullName evidence="6">Heat shock protein GrpE</fullName>
    </submittedName>
</protein>
<keyword evidence="2" id="KW-0143">Chaperone</keyword>
<evidence type="ECO:0000313" key="7">
    <source>
        <dbReference type="Proteomes" id="UP000019109"/>
    </source>
</evidence>
<dbReference type="GO" id="GO:0006457">
    <property type="term" value="P:protein folding"/>
    <property type="evidence" value="ECO:0007669"/>
    <property type="project" value="InterPro"/>
</dbReference>
<dbReference type="Gene3D" id="3.90.20.20">
    <property type="match status" value="1"/>
</dbReference>
<evidence type="ECO:0000256" key="1">
    <source>
        <dbReference type="ARBA" id="ARBA00009054"/>
    </source>
</evidence>
<feature type="compositionally biased region" description="Basic and acidic residues" evidence="5">
    <location>
        <begin position="1"/>
        <end position="18"/>
    </location>
</feature>
<dbReference type="Pfam" id="PF01025">
    <property type="entry name" value="GrpE"/>
    <property type="match status" value="1"/>
</dbReference>
<evidence type="ECO:0000256" key="3">
    <source>
        <dbReference type="RuleBase" id="RU004478"/>
    </source>
</evidence>
<dbReference type="Proteomes" id="UP000019109">
    <property type="component" value="Unassembled WGS sequence"/>
</dbReference>
<sequence length="166" mass="18628">MMKNEINNEIKKDNEQSKNNEVICEDAADNGEAAHGTIDEAANESKNGASQEACDEASCEASVNEEIEKLKSQLNEKTKQCEEYFNMLQRTAAEFDNYKKRAIKEKEAIYTDALSDVVASFLPVADNMERALQASAGDADFKSLKEGVELVHRQFKEIMQNLALRR</sequence>
<dbReference type="PRINTS" id="PR00773">
    <property type="entry name" value="GRPEPROTEIN"/>
</dbReference>
<dbReference type="EMBL" id="BAVR01000024">
    <property type="protein sequence ID" value="GAE88771.1"/>
    <property type="molecule type" value="Genomic_DNA"/>
</dbReference>
<keyword evidence="7" id="KW-1185">Reference proteome</keyword>
<keyword evidence="4" id="KW-0175">Coiled coil</keyword>
<dbReference type="GO" id="GO:0042803">
    <property type="term" value="F:protein homodimerization activity"/>
    <property type="evidence" value="ECO:0007669"/>
    <property type="project" value="InterPro"/>
</dbReference>
<dbReference type="InterPro" id="IPR000740">
    <property type="entry name" value="GrpE"/>
</dbReference>
<comment type="caution">
    <text evidence="6">The sequence shown here is derived from an EMBL/GenBank/DDBJ whole genome shotgun (WGS) entry which is preliminary data.</text>
</comment>
<dbReference type="AlphaFoldDB" id="W4V6F5"/>
<dbReference type="STRING" id="1294263.JCM21531_2244"/>
<dbReference type="InterPro" id="IPR013805">
    <property type="entry name" value="GrpE_CC"/>
</dbReference>
<organism evidence="6 7">
    <name type="scientific">Acetivibrio straminisolvens JCM 21531</name>
    <dbReference type="NCBI Taxonomy" id="1294263"/>
    <lineage>
        <taxon>Bacteria</taxon>
        <taxon>Bacillati</taxon>
        <taxon>Bacillota</taxon>
        <taxon>Clostridia</taxon>
        <taxon>Eubacteriales</taxon>
        <taxon>Oscillospiraceae</taxon>
        <taxon>Acetivibrio</taxon>
    </lineage>
</organism>
<name>W4V6F5_9FIRM</name>
<dbReference type="PANTHER" id="PTHR21237">
    <property type="entry name" value="GRPE PROTEIN"/>
    <property type="match status" value="1"/>
</dbReference>
<feature type="coiled-coil region" evidence="4">
    <location>
        <begin position="60"/>
        <end position="87"/>
    </location>
</feature>
<dbReference type="GO" id="GO:0000774">
    <property type="term" value="F:adenyl-nucleotide exchange factor activity"/>
    <property type="evidence" value="ECO:0007669"/>
    <property type="project" value="InterPro"/>
</dbReference>
<dbReference type="GO" id="GO:0051087">
    <property type="term" value="F:protein-folding chaperone binding"/>
    <property type="evidence" value="ECO:0007669"/>
    <property type="project" value="InterPro"/>
</dbReference>
<keyword evidence="6" id="KW-0346">Stress response</keyword>
<reference evidence="6" key="1">
    <citation type="journal article" date="2014" name="Genome Announc.">
        <title>Draft Genome Sequence of Clostridium straminisolvens Strain JCM 21531T, Isolated from a Cellulose-Degrading Bacterial Community.</title>
        <authorList>
            <person name="Yuki M."/>
            <person name="Oshima K."/>
            <person name="Suda W."/>
            <person name="Sakamoto M."/>
            <person name="Kitamura K."/>
            <person name="Iida T."/>
            <person name="Hattori M."/>
            <person name="Ohkuma M."/>
        </authorList>
    </citation>
    <scope>NUCLEOTIDE SEQUENCE [LARGE SCALE GENOMIC DNA]</scope>
    <source>
        <strain evidence="6">JCM 21531</strain>
    </source>
</reference>
<proteinExistence type="inferred from homology"/>
<evidence type="ECO:0000256" key="4">
    <source>
        <dbReference type="SAM" id="Coils"/>
    </source>
</evidence>
<dbReference type="PANTHER" id="PTHR21237:SF23">
    <property type="entry name" value="GRPE PROTEIN HOMOLOG, MITOCHONDRIAL"/>
    <property type="match status" value="1"/>
</dbReference>
<feature type="region of interest" description="Disordered" evidence="5">
    <location>
        <begin position="1"/>
        <end position="51"/>
    </location>
</feature>
<comment type="similarity">
    <text evidence="1 3">Belongs to the GrpE family.</text>
</comment>
<evidence type="ECO:0000256" key="5">
    <source>
        <dbReference type="SAM" id="MobiDB-lite"/>
    </source>
</evidence>
<evidence type="ECO:0000256" key="2">
    <source>
        <dbReference type="ARBA" id="ARBA00023186"/>
    </source>
</evidence>